<dbReference type="Pfam" id="PF08220">
    <property type="entry name" value="HTH_DeoR"/>
    <property type="match status" value="1"/>
</dbReference>
<dbReference type="PANTHER" id="PTHR30363">
    <property type="entry name" value="HTH-TYPE TRANSCRIPTIONAL REGULATOR SRLR-RELATED"/>
    <property type="match status" value="1"/>
</dbReference>
<dbReference type="GO" id="GO:0003700">
    <property type="term" value="F:DNA-binding transcription factor activity"/>
    <property type="evidence" value="ECO:0007669"/>
    <property type="project" value="InterPro"/>
</dbReference>
<proteinExistence type="predicted"/>
<dbReference type="InterPro" id="IPR037171">
    <property type="entry name" value="NagB/RpiA_transferase-like"/>
</dbReference>
<dbReference type="GO" id="GO:0003677">
    <property type="term" value="F:DNA binding"/>
    <property type="evidence" value="ECO:0007669"/>
    <property type="project" value="UniProtKB-KW"/>
</dbReference>
<dbReference type="EMBL" id="SEWF01000001">
    <property type="protein sequence ID" value="RYU97643.1"/>
    <property type="molecule type" value="Genomic_DNA"/>
</dbReference>
<protein>
    <submittedName>
        <fullName evidence="6">DeoR/GlpR transcriptional regulator</fullName>
    </submittedName>
</protein>
<organism evidence="6 7">
    <name type="scientific">Emticicia agri</name>
    <dbReference type="NCBI Taxonomy" id="2492393"/>
    <lineage>
        <taxon>Bacteria</taxon>
        <taxon>Pseudomonadati</taxon>
        <taxon>Bacteroidota</taxon>
        <taxon>Cytophagia</taxon>
        <taxon>Cytophagales</taxon>
        <taxon>Leadbetterellaceae</taxon>
        <taxon>Emticicia</taxon>
    </lineage>
</organism>
<dbReference type="InterPro" id="IPR050313">
    <property type="entry name" value="Carb_Metab_HTH_regulators"/>
</dbReference>
<keyword evidence="7" id="KW-1185">Reference proteome</keyword>
<dbReference type="SMART" id="SM00420">
    <property type="entry name" value="HTH_DEOR"/>
    <property type="match status" value="1"/>
</dbReference>
<evidence type="ECO:0000259" key="5">
    <source>
        <dbReference type="PROSITE" id="PS51000"/>
    </source>
</evidence>
<dbReference type="Gene3D" id="3.40.50.1360">
    <property type="match status" value="1"/>
</dbReference>
<dbReference type="RefSeq" id="WP_130018990.1">
    <property type="nucleotide sequence ID" value="NZ_SEWF01000001.1"/>
</dbReference>
<dbReference type="InterPro" id="IPR001034">
    <property type="entry name" value="DeoR_HTH"/>
</dbReference>
<dbReference type="InterPro" id="IPR014036">
    <property type="entry name" value="DeoR-like_C"/>
</dbReference>
<sequence>MHKVATPLLLKKERQDFIIKELNLHNKVLSSDLCSQLNVSEDTIRRDLNELAENGKLVKVHGGALSVSYSGNSSEDVIYAREQKLTIARKAVSLIQDGMLILTSGGTTLREVIKLLPKDLNATFCTVSLMTAEELLKHPNIEVIFIGGKLSKDAKICVGGDSILKLGEMSFDLCMIGTNGIDARFGVTDSDLEVVQVKKAMLRASKKLVVLSISEKLNTVCRGGICKPNEIDYLITELDEHAKELESYHQAGIKLL</sequence>
<dbReference type="Pfam" id="PF00455">
    <property type="entry name" value="DeoRC"/>
    <property type="match status" value="1"/>
</dbReference>
<evidence type="ECO:0000313" key="7">
    <source>
        <dbReference type="Proteomes" id="UP000293162"/>
    </source>
</evidence>
<dbReference type="Gene3D" id="1.10.10.10">
    <property type="entry name" value="Winged helix-like DNA-binding domain superfamily/Winged helix DNA-binding domain"/>
    <property type="match status" value="1"/>
</dbReference>
<evidence type="ECO:0000313" key="6">
    <source>
        <dbReference type="EMBL" id="RYU97643.1"/>
    </source>
</evidence>
<dbReference type="InterPro" id="IPR036388">
    <property type="entry name" value="WH-like_DNA-bd_sf"/>
</dbReference>
<accession>A0A4Q5M6F5</accession>
<comment type="caution">
    <text evidence="6">The sequence shown here is derived from an EMBL/GenBank/DDBJ whole genome shotgun (WGS) entry which is preliminary data.</text>
</comment>
<dbReference type="PRINTS" id="PR00037">
    <property type="entry name" value="HTHLACR"/>
</dbReference>
<keyword evidence="4" id="KW-0804">Transcription</keyword>
<dbReference type="PROSITE" id="PS51000">
    <property type="entry name" value="HTH_DEOR_2"/>
    <property type="match status" value="1"/>
</dbReference>
<name>A0A4Q5M6F5_9BACT</name>
<evidence type="ECO:0000256" key="4">
    <source>
        <dbReference type="ARBA" id="ARBA00023163"/>
    </source>
</evidence>
<dbReference type="PROSITE" id="PS00894">
    <property type="entry name" value="HTH_DEOR_1"/>
    <property type="match status" value="1"/>
</dbReference>
<reference evidence="6 7" key="1">
    <citation type="submission" date="2019-02" db="EMBL/GenBank/DDBJ databases">
        <title>Bacterial novel species Emticicia sp. 17J42-9 isolated from soil.</title>
        <authorList>
            <person name="Jung H.-Y."/>
        </authorList>
    </citation>
    <scope>NUCLEOTIDE SEQUENCE [LARGE SCALE GENOMIC DNA]</scope>
    <source>
        <strain evidence="6 7">17J42-9</strain>
    </source>
</reference>
<dbReference type="PANTHER" id="PTHR30363:SF4">
    <property type="entry name" value="GLYCEROL-3-PHOSPHATE REGULON REPRESSOR"/>
    <property type="match status" value="1"/>
</dbReference>
<keyword evidence="1" id="KW-0678">Repressor</keyword>
<dbReference type="OrthoDB" id="9797223at2"/>
<dbReference type="InterPro" id="IPR018356">
    <property type="entry name" value="Tscrpt_reg_HTH_DeoR_CS"/>
</dbReference>
<dbReference type="Proteomes" id="UP000293162">
    <property type="component" value="Unassembled WGS sequence"/>
</dbReference>
<gene>
    <name evidence="6" type="ORF">EWM59_00540</name>
</gene>
<evidence type="ECO:0000256" key="3">
    <source>
        <dbReference type="ARBA" id="ARBA00023125"/>
    </source>
</evidence>
<keyword evidence="2" id="KW-0805">Transcription regulation</keyword>
<dbReference type="SUPFAM" id="SSF100950">
    <property type="entry name" value="NagB/RpiA/CoA transferase-like"/>
    <property type="match status" value="1"/>
</dbReference>
<evidence type="ECO:0000256" key="2">
    <source>
        <dbReference type="ARBA" id="ARBA00023015"/>
    </source>
</evidence>
<keyword evidence="3" id="KW-0238">DNA-binding</keyword>
<dbReference type="SUPFAM" id="SSF46785">
    <property type="entry name" value="Winged helix' DNA-binding domain"/>
    <property type="match status" value="1"/>
</dbReference>
<dbReference type="SMART" id="SM01134">
    <property type="entry name" value="DeoRC"/>
    <property type="match status" value="1"/>
</dbReference>
<dbReference type="AlphaFoldDB" id="A0A4Q5M6F5"/>
<evidence type="ECO:0000256" key="1">
    <source>
        <dbReference type="ARBA" id="ARBA00022491"/>
    </source>
</evidence>
<feature type="domain" description="HTH deoR-type" evidence="5">
    <location>
        <begin position="11"/>
        <end position="66"/>
    </location>
</feature>
<dbReference type="InterPro" id="IPR036390">
    <property type="entry name" value="WH_DNA-bd_sf"/>
</dbReference>